<keyword evidence="3" id="KW-1185">Reference proteome</keyword>
<reference evidence="3" key="1">
    <citation type="submission" date="2019-06" db="EMBL/GenBank/DDBJ databases">
        <authorList>
            <person name="Broberg M."/>
        </authorList>
    </citation>
    <scope>NUCLEOTIDE SEQUENCE [LARGE SCALE GENOMIC DNA]</scope>
</reference>
<dbReference type="Proteomes" id="UP000754883">
    <property type="component" value="Unassembled WGS sequence"/>
</dbReference>
<accession>A0A9N9UDL9</accession>
<reference evidence="2 3" key="2">
    <citation type="submission" date="2021-10" db="EMBL/GenBank/DDBJ databases">
        <authorList>
            <person name="Piombo E."/>
        </authorList>
    </citation>
    <scope>NUCLEOTIDE SEQUENCE [LARGE SCALE GENOMIC DNA]</scope>
</reference>
<comment type="caution">
    <text evidence="2">The sequence shown here is derived from an EMBL/GenBank/DDBJ whole genome shotgun (WGS) entry which is preliminary data.</text>
</comment>
<protein>
    <submittedName>
        <fullName evidence="2">Uncharacterized protein</fullName>
    </submittedName>
</protein>
<evidence type="ECO:0000256" key="1">
    <source>
        <dbReference type="SAM" id="MobiDB-lite"/>
    </source>
</evidence>
<dbReference type="AlphaFoldDB" id="A0A9N9UDL9"/>
<name>A0A9N9UDL9_9HYPO</name>
<dbReference type="OrthoDB" id="5336565at2759"/>
<dbReference type="EMBL" id="CABFNO020001404">
    <property type="protein sequence ID" value="CAG9986379.1"/>
    <property type="molecule type" value="Genomic_DNA"/>
</dbReference>
<gene>
    <name evidence="2" type="ORF">CBYS24578_00012656</name>
</gene>
<sequence>MSNKVSIVPGEYRVMPRGGDVDMHCFIPAKRTDRRRFPPAFWDNLSQVHLTPRALKEHDRRNKTHASSKRKAPGDSFHNIAKFARHGGPDLGDIRGYSRQRASTRATSPDGRPGLSRRSVAGMTETDDSGPPSPYDHNFGQHLIDNNIWVSCCWAHLYWRPRNYEDLRLLMPAREKSQVPFDQFSRRNENFVEWEYQNWHDEMKSERDVMIEIIPKIAGPDHPLPKNRNVYFSNMDAMTDLKVRPAPIFYDGASYKDLHPSVLSDLDSLIVPSKTRAHPVAPNLFLEAKPLWRGTGIAVRKACLDGAYGARAMHALQNYNREVPVYDGNAYAYSFVYNPINAALKIYAHYITAPRTPGGRPHYHMKKIKGFWMTMDVETFINGALAFREIRKLAKAHRDRFIEEANDRASELTAIGSEHVGS</sequence>
<feature type="region of interest" description="Disordered" evidence="1">
    <location>
        <begin position="53"/>
        <end position="134"/>
    </location>
</feature>
<organism evidence="2 3">
    <name type="scientific">Clonostachys byssicola</name>
    <dbReference type="NCBI Taxonomy" id="160290"/>
    <lineage>
        <taxon>Eukaryota</taxon>
        <taxon>Fungi</taxon>
        <taxon>Dikarya</taxon>
        <taxon>Ascomycota</taxon>
        <taxon>Pezizomycotina</taxon>
        <taxon>Sordariomycetes</taxon>
        <taxon>Hypocreomycetidae</taxon>
        <taxon>Hypocreales</taxon>
        <taxon>Bionectriaceae</taxon>
        <taxon>Clonostachys</taxon>
    </lineage>
</organism>
<proteinExistence type="predicted"/>
<evidence type="ECO:0000313" key="2">
    <source>
        <dbReference type="EMBL" id="CAG9986379.1"/>
    </source>
</evidence>
<evidence type="ECO:0000313" key="3">
    <source>
        <dbReference type="Proteomes" id="UP000754883"/>
    </source>
</evidence>
<feature type="compositionally biased region" description="Basic residues" evidence="1">
    <location>
        <begin position="61"/>
        <end position="71"/>
    </location>
</feature>